<dbReference type="Proteomes" id="UP001148662">
    <property type="component" value="Unassembled WGS sequence"/>
</dbReference>
<evidence type="ECO:0000313" key="2">
    <source>
        <dbReference type="Proteomes" id="UP001148662"/>
    </source>
</evidence>
<evidence type="ECO:0000313" key="1">
    <source>
        <dbReference type="EMBL" id="KAJ3547128.1"/>
    </source>
</evidence>
<keyword evidence="2" id="KW-1185">Reference proteome</keyword>
<gene>
    <name evidence="1" type="ORF">NM688_g5435</name>
</gene>
<sequence length="320" mass="35449">MQKETGVAKSSGLLDHRMESNNFEEIPVIDIQDVFSSDALARRTLANRIRDACINVGFFYVANHGIPQSVIEDALAAGKRFFALPQDAKALLDIHKSPNFKGYTPLLGENTDPANRGDLHEGFDIGWEDLAGISRSDDGVMTGDNVWPEALPGFREAVLQYYHAVVKLGKALFPLFALALDLPENFFDDKTTKPAAIMRLLHYPPQTGVLDERVLGIGAHTDYECFTILWQDSNVQALQVLNNSRKWIDAVPIPGTFVVKAVNRSGIERYSIPLFFGTDYNVKLEALPSCVSEDCPAKYPVVTAGEYVKSRLEATYAHSK</sequence>
<comment type="caution">
    <text evidence="1">The sequence shown here is derived from an EMBL/GenBank/DDBJ whole genome shotgun (WGS) entry which is preliminary data.</text>
</comment>
<proteinExistence type="predicted"/>
<organism evidence="1 2">
    <name type="scientific">Phlebia brevispora</name>
    <dbReference type="NCBI Taxonomy" id="194682"/>
    <lineage>
        <taxon>Eukaryota</taxon>
        <taxon>Fungi</taxon>
        <taxon>Dikarya</taxon>
        <taxon>Basidiomycota</taxon>
        <taxon>Agaricomycotina</taxon>
        <taxon>Agaricomycetes</taxon>
        <taxon>Polyporales</taxon>
        <taxon>Meruliaceae</taxon>
        <taxon>Phlebia</taxon>
    </lineage>
</organism>
<dbReference type="EMBL" id="JANHOG010001000">
    <property type="protein sequence ID" value="KAJ3547128.1"/>
    <property type="molecule type" value="Genomic_DNA"/>
</dbReference>
<protein>
    <submittedName>
        <fullName evidence="1">Uncharacterized protein</fullName>
    </submittedName>
</protein>
<accession>A0ACC1SVW3</accession>
<name>A0ACC1SVW3_9APHY</name>
<reference evidence="1" key="1">
    <citation type="submission" date="2022-07" db="EMBL/GenBank/DDBJ databases">
        <title>Genome Sequence of Phlebia brevispora.</title>
        <authorList>
            <person name="Buettner E."/>
        </authorList>
    </citation>
    <scope>NUCLEOTIDE SEQUENCE</scope>
    <source>
        <strain evidence="1">MPL23</strain>
    </source>
</reference>